<protein>
    <submittedName>
        <fullName evidence="1">Uncharacterized protein</fullName>
    </submittedName>
</protein>
<gene>
    <name evidence="1" type="ORF">Syun_027595</name>
</gene>
<organism evidence="1 2">
    <name type="scientific">Stephania yunnanensis</name>
    <dbReference type="NCBI Taxonomy" id="152371"/>
    <lineage>
        <taxon>Eukaryota</taxon>
        <taxon>Viridiplantae</taxon>
        <taxon>Streptophyta</taxon>
        <taxon>Embryophyta</taxon>
        <taxon>Tracheophyta</taxon>
        <taxon>Spermatophyta</taxon>
        <taxon>Magnoliopsida</taxon>
        <taxon>Ranunculales</taxon>
        <taxon>Menispermaceae</taxon>
        <taxon>Menispermoideae</taxon>
        <taxon>Cissampelideae</taxon>
        <taxon>Stephania</taxon>
    </lineage>
</organism>
<comment type="caution">
    <text evidence="1">The sequence shown here is derived from an EMBL/GenBank/DDBJ whole genome shotgun (WGS) entry which is preliminary data.</text>
</comment>
<evidence type="ECO:0000313" key="1">
    <source>
        <dbReference type="EMBL" id="KAK9092684.1"/>
    </source>
</evidence>
<sequence>MKSPLSFLSIAPAPIWCKSLKVATSTLHLYQFVVGASHRTRSCGEREGMLTAALDLVCFHELSHSILHAITRVSRSFNEQGQGQRGTGRLPLRL</sequence>
<reference evidence="1 2" key="1">
    <citation type="submission" date="2024-01" db="EMBL/GenBank/DDBJ databases">
        <title>Genome assemblies of Stephania.</title>
        <authorList>
            <person name="Yang L."/>
        </authorList>
    </citation>
    <scope>NUCLEOTIDE SEQUENCE [LARGE SCALE GENOMIC DNA]</scope>
    <source>
        <strain evidence="1">YNDBR</strain>
        <tissue evidence="1">Leaf</tissue>
    </source>
</reference>
<keyword evidence="2" id="KW-1185">Reference proteome</keyword>
<dbReference type="Proteomes" id="UP001420932">
    <property type="component" value="Unassembled WGS sequence"/>
</dbReference>
<proteinExistence type="predicted"/>
<dbReference type="AlphaFoldDB" id="A0AAP0HMY7"/>
<name>A0AAP0HMY7_9MAGN</name>
<accession>A0AAP0HMY7</accession>
<dbReference type="EMBL" id="JBBNAF010000012">
    <property type="protein sequence ID" value="KAK9092684.1"/>
    <property type="molecule type" value="Genomic_DNA"/>
</dbReference>
<evidence type="ECO:0000313" key="2">
    <source>
        <dbReference type="Proteomes" id="UP001420932"/>
    </source>
</evidence>